<sequence>MNQDDTVERWREIAIRCLIVYLGEKEEDLFKQYSPSHVEIWPFQSRAPASCGLGVEVPGHPAFPYARHPEELEPCILYILTPFDADLAMQVMKIAIIGDGRATIVVKGTKILHGIDVA</sequence>
<accession>A0AA47N2E0</accession>
<dbReference type="AlphaFoldDB" id="A0AA47N2E0"/>
<reference evidence="1" key="1">
    <citation type="journal article" date="2023" name="Front. Mar. Sci.">
        <title>A new Merluccius polli reference genome to investigate the effects of global change in West African waters.</title>
        <authorList>
            <person name="Mateo J.L."/>
            <person name="Blanco-Fernandez C."/>
            <person name="Garcia-Vazquez E."/>
            <person name="Machado-Schiaffino G."/>
        </authorList>
    </citation>
    <scope>NUCLEOTIDE SEQUENCE</scope>
    <source>
        <strain evidence="1">C29</strain>
        <tissue evidence="1">Fin</tissue>
    </source>
</reference>
<evidence type="ECO:0000313" key="1">
    <source>
        <dbReference type="EMBL" id="KAK0150634.1"/>
    </source>
</evidence>
<organism evidence="1 2">
    <name type="scientific">Merluccius polli</name>
    <name type="common">Benguela hake</name>
    <name type="synonym">Merluccius cadenati</name>
    <dbReference type="NCBI Taxonomy" id="89951"/>
    <lineage>
        <taxon>Eukaryota</taxon>
        <taxon>Metazoa</taxon>
        <taxon>Chordata</taxon>
        <taxon>Craniata</taxon>
        <taxon>Vertebrata</taxon>
        <taxon>Euteleostomi</taxon>
        <taxon>Actinopterygii</taxon>
        <taxon>Neopterygii</taxon>
        <taxon>Teleostei</taxon>
        <taxon>Neoteleostei</taxon>
        <taxon>Acanthomorphata</taxon>
        <taxon>Zeiogadaria</taxon>
        <taxon>Gadariae</taxon>
        <taxon>Gadiformes</taxon>
        <taxon>Gadoidei</taxon>
        <taxon>Merlucciidae</taxon>
        <taxon>Merluccius</taxon>
    </lineage>
</organism>
<dbReference type="EMBL" id="JAOPHQ010001454">
    <property type="protein sequence ID" value="KAK0150634.1"/>
    <property type="molecule type" value="Genomic_DNA"/>
</dbReference>
<gene>
    <name evidence="1" type="ORF">N1851_008272</name>
</gene>
<name>A0AA47N2E0_MERPO</name>
<keyword evidence="2" id="KW-1185">Reference proteome</keyword>
<dbReference type="Proteomes" id="UP001174136">
    <property type="component" value="Unassembled WGS sequence"/>
</dbReference>
<comment type="caution">
    <text evidence="1">The sequence shown here is derived from an EMBL/GenBank/DDBJ whole genome shotgun (WGS) entry which is preliminary data.</text>
</comment>
<protein>
    <submittedName>
        <fullName evidence="1">Uncharacterized protein</fullName>
    </submittedName>
</protein>
<proteinExistence type="predicted"/>
<evidence type="ECO:0000313" key="2">
    <source>
        <dbReference type="Proteomes" id="UP001174136"/>
    </source>
</evidence>